<keyword evidence="2" id="KW-1185">Reference proteome</keyword>
<evidence type="ECO:0000313" key="2">
    <source>
        <dbReference type="Proteomes" id="UP000237749"/>
    </source>
</evidence>
<gene>
    <name evidence="1" type="ORF">BXY41_109183</name>
</gene>
<evidence type="ECO:0000313" key="1">
    <source>
        <dbReference type="EMBL" id="PPK79704.1"/>
    </source>
</evidence>
<dbReference type="Proteomes" id="UP000237749">
    <property type="component" value="Unassembled WGS sequence"/>
</dbReference>
<accession>A0A2S6HQ52</accession>
<reference evidence="1 2" key="1">
    <citation type="submission" date="2018-02" db="EMBL/GenBank/DDBJ databases">
        <title>Genomic Encyclopedia of Archaeal and Bacterial Type Strains, Phase II (KMG-II): from individual species to whole genera.</title>
        <authorList>
            <person name="Goeker M."/>
        </authorList>
    </citation>
    <scope>NUCLEOTIDE SEQUENCE [LARGE SCALE GENOMIC DNA]</scope>
    <source>
        <strain evidence="1 2">DSM 3808</strain>
    </source>
</reference>
<name>A0A2S6HQ52_9FIRM</name>
<comment type="caution">
    <text evidence="1">The sequence shown here is derived from an EMBL/GenBank/DDBJ whole genome shotgun (WGS) entry which is preliminary data.</text>
</comment>
<proteinExistence type="predicted"/>
<protein>
    <submittedName>
        <fullName evidence="1">Putative repeat protein (TIGR04076 family)</fullName>
    </submittedName>
</protein>
<organism evidence="1 2">
    <name type="scientific">Lacrimispora xylanisolvens</name>
    <dbReference type="NCBI Taxonomy" id="384636"/>
    <lineage>
        <taxon>Bacteria</taxon>
        <taxon>Bacillati</taxon>
        <taxon>Bacillota</taxon>
        <taxon>Clostridia</taxon>
        <taxon>Lachnospirales</taxon>
        <taxon>Lachnospiraceae</taxon>
        <taxon>Lacrimispora</taxon>
    </lineage>
</organism>
<sequence length="100" mass="11901">MELKPQTVIKMTVVKKNNYCPVFKEGDEIIIKKHCFDTTVNKLDKYCYATLADIYPKCNNLRKQAVGDKDYFVCRDNGIIEIELERMEDELYNFEQEFFL</sequence>
<dbReference type="EMBL" id="PTJA01000009">
    <property type="protein sequence ID" value="PPK79704.1"/>
    <property type="molecule type" value="Genomic_DNA"/>
</dbReference>
<dbReference type="AlphaFoldDB" id="A0A2S6HQ52"/>
<dbReference type="RefSeq" id="WP_104438117.1">
    <property type="nucleotide sequence ID" value="NZ_PTJA01000009.1"/>
</dbReference>